<reference evidence="2 3" key="1">
    <citation type="submission" date="2018-03" db="EMBL/GenBank/DDBJ databases">
        <authorList>
            <person name="Gully D."/>
        </authorList>
    </citation>
    <scope>NUCLEOTIDE SEQUENCE [LARGE SCALE GENOMIC DNA]</scope>
    <source>
        <strain evidence="2">ORS3257</strain>
    </source>
</reference>
<dbReference type="Proteomes" id="UP000246085">
    <property type="component" value="Chromosome BRAD3257"/>
</dbReference>
<dbReference type="Gene3D" id="3.40.50.1820">
    <property type="entry name" value="alpha/beta hydrolase"/>
    <property type="match status" value="1"/>
</dbReference>
<keyword evidence="4" id="KW-1185">Reference proteome</keyword>
<dbReference type="EMBL" id="LS398110">
    <property type="protein sequence ID" value="SPP93491.1"/>
    <property type="molecule type" value="Genomic_DNA"/>
</dbReference>
<organism evidence="2 3">
    <name type="scientific">Bradyrhizobium vignae</name>
    <dbReference type="NCBI Taxonomy" id="1549949"/>
    <lineage>
        <taxon>Bacteria</taxon>
        <taxon>Pseudomonadati</taxon>
        <taxon>Pseudomonadota</taxon>
        <taxon>Alphaproteobacteria</taxon>
        <taxon>Hyphomicrobiales</taxon>
        <taxon>Nitrobacteraceae</taxon>
        <taxon>Bradyrhizobium</taxon>
    </lineage>
</organism>
<evidence type="ECO:0000313" key="1">
    <source>
        <dbReference type="EMBL" id="MBP0114158.1"/>
    </source>
</evidence>
<dbReference type="EMBL" id="JAGIKT010000058">
    <property type="protein sequence ID" value="MBP0114158.1"/>
    <property type="molecule type" value="Genomic_DNA"/>
</dbReference>
<dbReference type="SUPFAM" id="SSF53474">
    <property type="entry name" value="alpha/beta-Hydrolases"/>
    <property type="match status" value="1"/>
</dbReference>
<dbReference type="KEGG" id="bvz:BRAD3257_2417"/>
<accession>A0A2U3PWF5</accession>
<evidence type="ECO:0000313" key="3">
    <source>
        <dbReference type="Proteomes" id="UP000246085"/>
    </source>
</evidence>
<dbReference type="OrthoDB" id="217645at2"/>
<proteinExistence type="predicted"/>
<protein>
    <submittedName>
        <fullName evidence="1">Alpha/beta hydrolase</fullName>
    </submittedName>
</protein>
<sequence length="356" mass="38410">MEGDHWPHGSRDGAGRNLTGLRNRVSEFFESLTGAELARETHRHLWVADWLRVADDYRLFAESARRDGSAWIVSEAGLCSLTALEVARSLSCPEDPALAGLAGKVGANLKAFMDGFGPAIERVEIDGLDRGPLSGFFVPASRGGPCAPAIICIGDEDITLDSMMSRLLPATRGGTTSLLFLAAGASPGRRGVEPEQMLQCWLDYLEARQDVDAQQIAVYGEGTGASRASRLAVSDCRIAAAVCDAGLLTSVARRASVHWMTGVDDRASNGELPPSHRIACPLLMVVGSRSMLREREALELQATYWRAGADCSVVVPNRIPHPLGEVENFIAADNFIVQWLDSKFGAARQFDPVTYL</sequence>
<reference evidence="1 4" key="2">
    <citation type="submission" date="2021-03" db="EMBL/GenBank/DDBJ databases">
        <title>Genome Sequence of Bradyrhizobium vignae strain ISRA400.</title>
        <authorList>
            <person name="Tisa L.S."/>
            <person name="Svistoonoff S."/>
            <person name="Hocher V."/>
            <person name="Fall S."/>
            <person name="Zaiya A."/>
            <person name="Naing D."/>
            <person name="Niang N."/>
            <person name="Diouf A."/>
            <person name="Dasylva M.C."/>
            <person name="Toure O."/>
            <person name="Gueye M."/>
            <person name="Gully D."/>
            <person name="Tisseyre P."/>
            <person name="Simpson S."/>
            <person name="Morris K."/>
            <person name="Thomas W.K."/>
        </authorList>
    </citation>
    <scope>NUCLEOTIDE SEQUENCE [LARGE SCALE GENOMIC DNA]</scope>
    <source>
        <strain evidence="1 4">ISRA400</strain>
    </source>
</reference>
<dbReference type="GO" id="GO:0016787">
    <property type="term" value="F:hydrolase activity"/>
    <property type="evidence" value="ECO:0007669"/>
    <property type="project" value="UniProtKB-KW"/>
</dbReference>
<dbReference type="RefSeq" id="WP_122401791.1">
    <property type="nucleotide sequence ID" value="NZ_LS398110.1"/>
</dbReference>
<gene>
    <name evidence="2" type="ORF">BRAD3257_2417</name>
    <name evidence="1" type="ORF">JWS04_24350</name>
</gene>
<accession>A0A4Q0Q9Z0</accession>
<name>A0A2U3PWF5_9BRAD</name>
<evidence type="ECO:0000313" key="4">
    <source>
        <dbReference type="Proteomes" id="UP000669317"/>
    </source>
</evidence>
<dbReference type="Proteomes" id="UP000669317">
    <property type="component" value="Unassembled WGS sequence"/>
</dbReference>
<evidence type="ECO:0000313" key="2">
    <source>
        <dbReference type="EMBL" id="SPP93491.1"/>
    </source>
</evidence>
<dbReference type="AlphaFoldDB" id="A0A2U3PWF5"/>
<dbReference type="InterPro" id="IPR029058">
    <property type="entry name" value="AB_hydrolase_fold"/>
</dbReference>
<keyword evidence="1" id="KW-0378">Hydrolase</keyword>